<dbReference type="SMART" id="SM00399">
    <property type="entry name" value="ZnF_C4"/>
    <property type="match status" value="1"/>
</dbReference>
<comment type="subcellular location">
    <subcellularLocation>
        <location evidence="1 11">Nucleus</location>
    </subcellularLocation>
</comment>
<feature type="domain" description="Nuclear receptor" evidence="13">
    <location>
        <begin position="109"/>
        <end position="184"/>
    </location>
</feature>
<dbReference type="EMBL" id="JAKKPZ010000127">
    <property type="protein sequence ID" value="KAI1701092.1"/>
    <property type="molecule type" value="Genomic_DNA"/>
</dbReference>
<evidence type="ECO:0000256" key="7">
    <source>
        <dbReference type="ARBA" id="ARBA00023125"/>
    </source>
</evidence>
<keyword evidence="4 11" id="KW-0863">Zinc-finger</keyword>
<feature type="compositionally biased region" description="Polar residues" evidence="12">
    <location>
        <begin position="201"/>
        <end position="223"/>
    </location>
</feature>
<evidence type="ECO:0000256" key="3">
    <source>
        <dbReference type="ARBA" id="ARBA00022723"/>
    </source>
</evidence>
<feature type="region of interest" description="Disordered" evidence="12">
    <location>
        <begin position="48"/>
        <end position="98"/>
    </location>
</feature>
<evidence type="ECO:0000256" key="12">
    <source>
        <dbReference type="SAM" id="MobiDB-lite"/>
    </source>
</evidence>
<reference evidence="15" key="1">
    <citation type="submission" date="2022-01" db="EMBL/GenBank/DDBJ databases">
        <title>Genome Sequence Resource for Two Populations of Ditylenchus destructor, the Migratory Endoparasitic Phytonematode.</title>
        <authorList>
            <person name="Zhang H."/>
            <person name="Lin R."/>
            <person name="Xie B."/>
        </authorList>
    </citation>
    <scope>NUCLEOTIDE SEQUENCE</scope>
    <source>
        <strain evidence="15">BazhouSP</strain>
    </source>
</reference>
<feature type="domain" description="NR LBD" evidence="14">
    <location>
        <begin position="259"/>
        <end position="492"/>
    </location>
</feature>
<comment type="caution">
    <text evidence="15">The sequence shown here is derived from an EMBL/GenBank/DDBJ whole genome shotgun (WGS) entry which is preliminary data.</text>
</comment>
<dbReference type="GO" id="GO:0000978">
    <property type="term" value="F:RNA polymerase II cis-regulatory region sequence-specific DNA binding"/>
    <property type="evidence" value="ECO:0007669"/>
    <property type="project" value="InterPro"/>
</dbReference>
<dbReference type="Proteomes" id="UP001201812">
    <property type="component" value="Unassembled WGS sequence"/>
</dbReference>
<proteinExistence type="inferred from homology"/>
<keyword evidence="5 11" id="KW-0862">Zinc</keyword>
<feature type="region of interest" description="Disordered" evidence="12">
    <location>
        <begin position="511"/>
        <end position="582"/>
    </location>
</feature>
<evidence type="ECO:0000256" key="8">
    <source>
        <dbReference type="ARBA" id="ARBA00023163"/>
    </source>
</evidence>
<dbReference type="Pfam" id="PF00104">
    <property type="entry name" value="Hormone_recep"/>
    <property type="match status" value="1"/>
</dbReference>
<gene>
    <name evidence="15" type="ORF">DdX_16322</name>
</gene>
<evidence type="ECO:0000256" key="2">
    <source>
        <dbReference type="ARBA" id="ARBA00005993"/>
    </source>
</evidence>
<keyword evidence="6 11" id="KW-0805">Transcription regulation</keyword>
<feature type="compositionally biased region" description="Basic and acidic residues" evidence="12">
    <location>
        <begin position="533"/>
        <end position="554"/>
    </location>
</feature>
<dbReference type="SUPFAM" id="SSF57716">
    <property type="entry name" value="Glucocorticoid receptor-like (DNA-binding domain)"/>
    <property type="match status" value="1"/>
</dbReference>
<dbReference type="InterPro" id="IPR050274">
    <property type="entry name" value="Nuclear_hormone_rcpt_NR2"/>
</dbReference>
<evidence type="ECO:0000313" key="15">
    <source>
        <dbReference type="EMBL" id="KAI1701092.1"/>
    </source>
</evidence>
<protein>
    <submittedName>
        <fullName evidence="15">Ligand-binding domain of nuclear hormone receptor domain-containing protein</fullName>
    </submittedName>
</protein>
<dbReference type="PANTHER" id="PTHR24083">
    <property type="entry name" value="NUCLEAR HORMONE RECEPTOR"/>
    <property type="match status" value="1"/>
</dbReference>
<dbReference type="GO" id="GO:0003700">
    <property type="term" value="F:DNA-binding transcription factor activity"/>
    <property type="evidence" value="ECO:0007669"/>
    <property type="project" value="InterPro"/>
</dbReference>
<dbReference type="Pfam" id="PF00105">
    <property type="entry name" value="zf-C4"/>
    <property type="match status" value="1"/>
</dbReference>
<keyword evidence="8 11" id="KW-0804">Transcription</keyword>
<feature type="compositionally biased region" description="Polar residues" evidence="12">
    <location>
        <begin position="76"/>
        <end position="92"/>
    </location>
</feature>
<dbReference type="Gene3D" id="3.30.50.10">
    <property type="entry name" value="Erythroid Transcription Factor GATA-1, subunit A"/>
    <property type="match status" value="1"/>
</dbReference>
<comment type="similarity">
    <text evidence="2 11">Belongs to the nuclear hormone receptor family.</text>
</comment>
<feature type="compositionally biased region" description="Polar residues" evidence="12">
    <location>
        <begin position="516"/>
        <end position="532"/>
    </location>
</feature>
<feature type="compositionally biased region" description="Low complexity" evidence="12">
    <location>
        <begin position="565"/>
        <end position="582"/>
    </location>
</feature>
<dbReference type="InterPro" id="IPR049636">
    <property type="entry name" value="HNF4-like_DBD"/>
</dbReference>
<keyword evidence="3 11" id="KW-0479">Metal-binding</keyword>
<feature type="compositionally biased region" description="Basic residues" evidence="12">
    <location>
        <begin position="59"/>
        <end position="68"/>
    </location>
</feature>
<dbReference type="AlphaFoldDB" id="A0AAD4R026"/>
<dbReference type="Gene3D" id="1.10.565.10">
    <property type="entry name" value="Retinoid X Receptor"/>
    <property type="match status" value="1"/>
</dbReference>
<dbReference type="PROSITE" id="PS51030">
    <property type="entry name" value="NUCLEAR_REC_DBD_2"/>
    <property type="match status" value="1"/>
</dbReference>
<evidence type="ECO:0000256" key="10">
    <source>
        <dbReference type="ARBA" id="ARBA00023242"/>
    </source>
</evidence>
<keyword evidence="7 11" id="KW-0238">DNA-binding</keyword>
<dbReference type="CDD" id="cd06960">
    <property type="entry name" value="NR_DBD_HNF4A"/>
    <property type="match status" value="1"/>
</dbReference>
<dbReference type="InterPro" id="IPR000536">
    <property type="entry name" value="Nucl_hrmn_rcpt_lig-bd"/>
</dbReference>
<dbReference type="SUPFAM" id="SSF48508">
    <property type="entry name" value="Nuclear receptor ligand-binding domain"/>
    <property type="match status" value="1"/>
</dbReference>
<dbReference type="GO" id="GO:0005634">
    <property type="term" value="C:nucleus"/>
    <property type="evidence" value="ECO:0007669"/>
    <property type="project" value="UniProtKB-SubCell"/>
</dbReference>
<dbReference type="InterPro" id="IPR035500">
    <property type="entry name" value="NHR-like_dom_sf"/>
</dbReference>
<keyword evidence="9 11" id="KW-0675">Receptor</keyword>
<dbReference type="PRINTS" id="PR00047">
    <property type="entry name" value="STROIDFINGER"/>
</dbReference>
<evidence type="ECO:0000256" key="1">
    <source>
        <dbReference type="ARBA" id="ARBA00004123"/>
    </source>
</evidence>
<evidence type="ECO:0000256" key="9">
    <source>
        <dbReference type="ARBA" id="ARBA00023170"/>
    </source>
</evidence>
<evidence type="ECO:0000256" key="5">
    <source>
        <dbReference type="ARBA" id="ARBA00022833"/>
    </source>
</evidence>
<dbReference type="GO" id="GO:0008270">
    <property type="term" value="F:zinc ion binding"/>
    <property type="evidence" value="ECO:0007669"/>
    <property type="project" value="UniProtKB-KW"/>
</dbReference>
<evidence type="ECO:0000259" key="14">
    <source>
        <dbReference type="PROSITE" id="PS51843"/>
    </source>
</evidence>
<dbReference type="InterPro" id="IPR013088">
    <property type="entry name" value="Znf_NHR/GATA"/>
</dbReference>
<accession>A0AAD4R026</accession>
<evidence type="ECO:0000313" key="16">
    <source>
        <dbReference type="Proteomes" id="UP001201812"/>
    </source>
</evidence>
<dbReference type="PROSITE" id="PS51843">
    <property type="entry name" value="NR_LBD"/>
    <property type="match status" value="1"/>
</dbReference>
<dbReference type="PRINTS" id="PR00398">
    <property type="entry name" value="STRDHORMONER"/>
</dbReference>
<evidence type="ECO:0000256" key="6">
    <source>
        <dbReference type="ARBA" id="ARBA00023015"/>
    </source>
</evidence>
<keyword evidence="10 11" id="KW-0539">Nucleus</keyword>
<dbReference type="FunFam" id="3.30.50.10:FF:000030">
    <property type="entry name" value="Nuclear Hormone Receptor family"/>
    <property type="match status" value="1"/>
</dbReference>
<feature type="region of interest" description="Disordered" evidence="12">
    <location>
        <begin position="193"/>
        <end position="223"/>
    </location>
</feature>
<name>A0AAD4R026_9BILA</name>
<sequence>MKVEVSDTSPLAQQVDIQSPLSRFVDNLGTAGASTSSSNPSLIGISLYTQENPQTPHTRTPKAGRKRGAATGGGTQNLKSSKQQQNGNTANSRDLGVGQTLPSPTAAIITDCLICGDRATGKHYGSISCDGCKGFFRRTIRKRHTYVCRFNKQCTVDKDHRNTCRKCRFDKCVDNGMRQEAVQLERDRISATIRHRPISPEPSTSATINISTPGSAKTEPTGSPNSAVTSGYCCEVAAKAATAGSDGSRKIPARDYSAKAEDCINKLMQAETTMRQMRASVITRTADAKIRTANVGDVTESMHQQLILMVEWAKNLEQFRQLPMPSQIGLLRHFSAQHLVICAAFRSIGFGSDAVWLTNESCVPRDAPKIPDVNRVAARVLDHLTAPMRRLHLDEKEYVALKAVAFFDPIAKGVEESALEIEQTREQVLDAFEYHVTRVSPHRDMPLRLANLLLLLPPIMAIARDLVEEAQLAKLFGLANVDELMAELLLPEDAENNTYSHLRTSVMEKSTPIGGLTTQTGPLMTSPTIMHNNDNREAGSIGQEDRQHSDEQAKHSLNSPFALTPPVSISASSSSSSPFGGVPLSPHNQAAASSILTTTPATTILAPTPIYPAHFTGGMAFRTPVGSNHPSPSPLGASPLQLQLMMGSPIGSTTNASTPTAAAGLLRADPSRLQQYSNFNNLFGK</sequence>
<organism evidence="15 16">
    <name type="scientific">Ditylenchus destructor</name>
    <dbReference type="NCBI Taxonomy" id="166010"/>
    <lineage>
        <taxon>Eukaryota</taxon>
        <taxon>Metazoa</taxon>
        <taxon>Ecdysozoa</taxon>
        <taxon>Nematoda</taxon>
        <taxon>Chromadorea</taxon>
        <taxon>Rhabditida</taxon>
        <taxon>Tylenchina</taxon>
        <taxon>Tylenchomorpha</taxon>
        <taxon>Sphaerularioidea</taxon>
        <taxon>Anguinidae</taxon>
        <taxon>Anguininae</taxon>
        <taxon>Ditylenchus</taxon>
    </lineage>
</organism>
<evidence type="ECO:0000256" key="4">
    <source>
        <dbReference type="ARBA" id="ARBA00022771"/>
    </source>
</evidence>
<evidence type="ECO:0000259" key="13">
    <source>
        <dbReference type="PROSITE" id="PS51030"/>
    </source>
</evidence>
<keyword evidence="16" id="KW-1185">Reference proteome</keyword>
<evidence type="ECO:0000256" key="11">
    <source>
        <dbReference type="RuleBase" id="RU004334"/>
    </source>
</evidence>
<dbReference type="SMART" id="SM00430">
    <property type="entry name" value="HOLI"/>
    <property type="match status" value="1"/>
</dbReference>
<dbReference type="InterPro" id="IPR001723">
    <property type="entry name" value="Nuclear_hrmn_rcpt"/>
</dbReference>
<dbReference type="PROSITE" id="PS00031">
    <property type="entry name" value="NUCLEAR_REC_DBD_1"/>
    <property type="match status" value="1"/>
</dbReference>
<feature type="compositionally biased region" description="Polar residues" evidence="12">
    <location>
        <begin position="48"/>
        <end position="58"/>
    </location>
</feature>
<dbReference type="InterPro" id="IPR001628">
    <property type="entry name" value="Znf_hrmn_rcpt"/>
</dbReference>